<evidence type="ECO:0000256" key="5">
    <source>
        <dbReference type="ARBA" id="ARBA00022840"/>
    </source>
</evidence>
<dbReference type="PANTHER" id="PTHR43085:SF49">
    <property type="entry name" value="5-DEHYDRO-2-DEOXYGLUCONOKINASE"/>
    <property type="match status" value="1"/>
</dbReference>
<dbReference type="InterPro" id="IPR022841">
    <property type="entry name" value="DKG_kinase_firmi"/>
</dbReference>
<comment type="similarity">
    <text evidence="1 6">Belongs to the carbohydrate kinase PfkB family.</text>
</comment>
<comment type="catalytic activity">
    <reaction evidence="6">
        <text>5-dehydro-2-deoxy-D-gluconate + ATP = 6-phospho-5-dehydro-2-deoxy-D-gluconate + ADP + H(+)</text>
        <dbReference type="Rhea" id="RHEA:13497"/>
        <dbReference type="ChEBI" id="CHEBI:15378"/>
        <dbReference type="ChEBI" id="CHEBI:16669"/>
        <dbReference type="ChEBI" id="CHEBI:30616"/>
        <dbReference type="ChEBI" id="CHEBI:57949"/>
        <dbReference type="ChEBI" id="CHEBI:456216"/>
        <dbReference type="EC" id="2.7.1.92"/>
    </reaction>
</comment>
<keyword evidence="2 6" id="KW-0808">Transferase</keyword>
<sequence length="339" mass="36605">MSNAARFDAAKTLDFVAVGRLCIDLNANEINRPMEETVTFTKYVGGSPANICIGMSRLGLKTAFIGKVANDQMGRFITGYLNKEGIDASGVTVDQSGAVTGLAFTEIKSPTDCSILMYRDNVADLLLEAGEVREELIAATKLLLISGTALAQSPSREAVFQALDYAKKHGAVIAFDLDYRPYTWTSDEETAVYYNLAAEKCDIIIGTREEFDMMERLGNNPGRDDHITAAKWFDHSADIVIIKHGKDGSIAYTKDGASHRARSFPAKVVKTFGAGDSYAAGFLYGLMQGWEISASMEFGSAAACIVISSHSCSDAMPKAPQVHEYIERCLAGEITAASN</sequence>
<evidence type="ECO:0000313" key="9">
    <source>
        <dbReference type="Proteomes" id="UP001157114"/>
    </source>
</evidence>
<evidence type="ECO:0000256" key="6">
    <source>
        <dbReference type="HAMAP-Rule" id="MF_01668"/>
    </source>
</evidence>
<reference evidence="8 9" key="1">
    <citation type="submission" date="2023-03" db="EMBL/GenBank/DDBJ databases">
        <title>Draft genome sequence of the bacteria which degrade cell wall of Tricholomamatutake.</title>
        <authorList>
            <person name="Konishi Y."/>
            <person name="Fukuta Y."/>
            <person name="Shirasaka N."/>
        </authorList>
    </citation>
    <scope>NUCLEOTIDE SEQUENCE [LARGE SCALE GENOMIC DNA]</scope>
    <source>
        <strain evidence="9">mu1</strain>
    </source>
</reference>
<evidence type="ECO:0000313" key="8">
    <source>
        <dbReference type="EMBL" id="GLX66563.1"/>
    </source>
</evidence>
<dbReference type="Proteomes" id="UP001157114">
    <property type="component" value="Unassembled WGS sequence"/>
</dbReference>
<dbReference type="Gene3D" id="2.20.150.10">
    <property type="entry name" value="putative 5-dehydro-2- deoxygluconokinase"/>
    <property type="match status" value="1"/>
</dbReference>
<dbReference type="InterPro" id="IPR011611">
    <property type="entry name" value="PfkB_dom"/>
</dbReference>
<evidence type="ECO:0000256" key="3">
    <source>
        <dbReference type="ARBA" id="ARBA00022741"/>
    </source>
</evidence>
<dbReference type="InterPro" id="IPR029056">
    <property type="entry name" value="Ribokinase-like"/>
</dbReference>
<organism evidence="8 9">
    <name type="scientific">Paenibacillus glycanilyticus</name>
    <dbReference type="NCBI Taxonomy" id="126569"/>
    <lineage>
        <taxon>Bacteria</taxon>
        <taxon>Bacillati</taxon>
        <taxon>Bacillota</taxon>
        <taxon>Bacilli</taxon>
        <taxon>Bacillales</taxon>
        <taxon>Paenibacillaceae</taxon>
        <taxon>Paenibacillus</taxon>
    </lineage>
</organism>
<feature type="domain" description="Carbohydrate kinase PfkB" evidence="7">
    <location>
        <begin position="15"/>
        <end position="318"/>
    </location>
</feature>
<dbReference type="PANTHER" id="PTHR43085">
    <property type="entry name" value="HEXOKINASE FAMILY MEMBER"/>
    <property type="match status" value="1"/>
</dbReference>
<accession>A0ABQ6G8I3</accession>
<evidence type="ECO:0000259" key="7">
    <source>
        <dbReference type="Pfam" id="PF00294"/>
    </source>
</evidence>
<evidence type="ECO:0000256" key="1">
    <source>
        <dbReference type="ARBA" id="ARBA00010688"/>
    </source>
</evidence>
<dbReference type="EMBL" id="BSSQ01000003">
    <property type="protein sequence ID" value="GLX66563.1"/>
    <property type="molecule type" value="Genomic_DNA"/>
</dbReference>
<dbReference type="InterPro" id="IPR050306">
    <property type="entry name" value="PfkB_Carbo_kinase"/>
</dbReference>
<dbReference type="CDD" id="cd01166">
    <property type="entry name" value="KdgK"/>
    <property type="match status" value="1"/>
</dbReference>
<dbReference type="NCBIfam" id="TIGR04382">
    <property type="entry name" value="myo_inos_iolC_N"/>
    <property type="match status" value="1"/>
</dbReference>
<proteinExistence type="inferred from homology"/>
<dbReference type="Gene3D" id="3.40.1190.20">
    <property type="match status" value="1"/>
</dbReference>
<dbReference type="SUPFAM" id="SSF53613">
    <property type="entry name" value="Ribokinase-like"/>
    <property type="match status" value="1"/>
</dbReference>
<dbReference type="RefSeq" id="WP_284237259.1">
    <property type="nucleotide sequence ID" value="NZ_BSSQ01000003.1"/>
</dbReference>
<dbReference type="InterPro" id="IPR023314">
    <property type="entry name" value="Myo_inos_IolC-like_sf"/>
</dbReference>
<dbReference type="InterPro" id="IPR030830">
    <property type="entry name" value="Myo_inos_IolC"/>
</dbReference>
<keyword evidence="3 6" id="KW-0547">Nucleotide-binding</keyword>
<comment type="function">
    <text evidence="6">Catalyzes the phosphorylation of 5-dehydro-2-deoxy-D-gluconate (2-deoxy-5-keto-D-gluconate or DKG) to 6-phospho-5-dehydro-2-deoxy-D-gluconate (DKGP).</text>
</comment>
<evidence type="ECO:0000256" key="2">
    <source>
        <dbReference type="ARBA" id="ARBA00022679"/>
    </source>
</evidence>
<dbReference type="InterPro" id="IPR002173">
    <property type="entry name" value="Carboh/pur_kinase_PfkB_CS"/>
</dbReference>
<evidence type="ECO:0000256" key="4">
    <source>
        <dbReference type="ARBA" id="ARBA00022777"/>
    </source>
</evidence>
<dbReference type="EC" id="2.7.1.92" evidence="6"/>
<comment type="caution">
    <text evidence="8">The sequence shown here is derived from an EMBL/GenBank/DDBJ whole genome shotgun (WGS) entry which is preliminary data.</text>
</comment>
<dbReference type="Pfam" id="PF00294">
    <property type="entry name" value="PfkB"/>
    <property type="match status" value="1"/>
</dbReference>
<dbReference type="HAMAP" id="MF_01668">
    <property type="entry name" value="IolC"/>
    <property type="match status" value="1"/>
</dbReference>
<name>A0ABQ6G8I3_9BACL</name>
<protein>
    <recommendedName>
        <fullName evidence="6">5-dehydro-2-deoxygluconokinase</fullName>
        <ecNumber evidence="6">2.7.1.92</ecNumber>
    </recommendedName>
    <alternativeName>
        <fullName evidence="6">2-deoxy-5-keto-D-gluconate kinase</fullName>
        <shortName evidence="6">DKG kinase</shortName>
    </alternativeName>
</protein>
<keyword evidence="9" id="KW-1185">Reference proteome</keyword>
<comment type="pathway">
    <text evidence="6">Polyol metabolism; myo-inositol degradation into acetyl-CoA; acetyl-CoA from myo-inositol: step 5/7.</text>
</comment>
<dbReference type="PROSITE" id="PS00584">
    <property type="entry name" value="PFKB_KINASES_2"/>
    <property type="match status" value="1"/>
</dbReference>
<keyword evidence="4 6" id="KW-0418">Kinase</keyword>
<keyword evidence="5 6" id="KW-0067">ATP-binding</keyword>
<gene>
    <name evidence="6 8" type="primary">iolC</name>
    <name evidence="8" type="ORF">MU1_09070</name>
</gene>